<dbReference type="InterPro" id="IPR000210">
    <property type="entry name" value="BTB/POZ_dom"/>
</dbReference>
<accession>A0AAV7XH96</accession>
<dbReference type="Gene3D" id="3.30.710.10">
    <property type="entry name" value="Potassium Channel Kv1.1, Chain A"/>
    <property type="match status" value="1"/>
</dbReference>
<comment type="caution">
    <text evidence="2">The sequence shown here is derived from an EMBL/GenBank/DDBJ whole genome shotgun (WGS) entry which is preliminary data.</text>
</comment>
<proteinExistence type="predicted"/>
<dbReference type="SMART" id="SM00225">
    <property type="entry name" value="BTB"/>
    <property type="match status" value="1"/>
</dbReference>
<dbReference type="Proteomes" id="UP001075354">
    <property type="component" value="Chromosome 9"/>
</dbReference>
<organism evidence="2 3">
    <name type="scientific">Megalurothrips usitatus</name>
    <name type="common">bean blossom thrips</name>
    <dbReference type="NCBI Taxonomy" id="439358"/>
    <lineage>
        <taxon>Eukaryota</taxon>
        <taxon>Metazoa</taxon>
        <taxon>Ecdysozoa</taxon>
        <taxon>Arthropoda</taxon>
        <taxon>Hexapoda</taxon>
        <taxon>Insecta</taxon>
        <taxon>Pterygota</taxon>
        <taxon>Neoptera</taxon>
        <taxon>Paraneoptera</taxon>
        <taxon>Thysanoptera</taxon>
        <taxon>Terebrantia</taxon>
        <taxon>Thripoidea</taxon>
        <taxon>Thripidae</taxon>
        <taxon>Megalurothrips</taxon>
    </lineage>
</organism>
<dbReference type="Pfam" id="PF00651">
    <property type="entry name" value="BTB"/>
    <property type="match status" value="1"/>
</dbReference>
<keyword evidence="3" id="KW-1185">Reference proteome</keyword>
<reference evidence="2" key="1">
    <citation type="submission" date="2022-12" db="EMBL/GenBank/DDBJ databases">
        <title>Chromosome-level genome assembly of the bean flower thrips Megalurothrips usitatus.</title>
        <authorList>
            <person name="Ma L."/>
            <person name="Liu Q."/>
            <person name="Li H."/>
            <person name="Cai W."/>
        </authorList>
    </citation>
    <scope>NUCLEOTIDE SEQUENCE</scope>
    <source>
        <strain evidence="2">Cailab_2022a</strain>
    </source>
</reference>
<gene>
    <name evidence="2" type="ORF">ONE63_010498</name>
</gene>
<evidence type="ECO:0000259" key="1">
    <source>
        <dbReference type="PROSITE" id="PS50097"/>
    </source>
</evidence>
<evidence type="ECO:0000313" key="3">
    <source>
        <dbReference type="Proteomes" id="UP001075354"/>
    </source>
</evidence>
<dbReference type="PROSITE" id="PS50097">
    <property type="entry name" value="BTB"/>
    <property type="match status" value="1"/>
</dbReference>
<dbReference type="SUPFAM" id="SSF54695">
    <property type="entry name" value="POZ domain"/>
    <property type="match status" value="1"/>
</dbReference>
<dbReference type="AlphaFoldDB" id="A0AAV7XH96"/>
<dbReference type="EMBL" id="JAPTSV010000009">
    <property type="protein sequence ID" value="KAJ1523950.1"/>
    <property type="molecule type" value="Genomic_DNA"/>
</dbReference>
<name>A0AAV7XH96_9NEOP</name>
<dbReference type="PANTHER" id="PTHR45774">
    <property type="entry name" value="BTB/POZ DOMAIN-CONTAINING"/>
    <property type="match status" value="1"/>
</dbReference>
<protein>
    <recommendedName>
        <fullName evidence="1">BTB domain-containing protein</fullName>
    </recommendedName>
</protein>
<sequence length="527" mass="59610">MAAMVIPPISHPHSLLSRLDNLLQTSQWSDCTFIVGGDSKQEFNAHRILLAACSPVFAAMCFGPLAEKGAISVPDLEPRAFQALLQYVYTDNVKFTNVQEACDVLYAAKKYLISDLSQECHSYIKRNMQAKDVDTVYEYAKLLEEEALYEPCLLMLRKYALEVLNDSVHHLSSASVTELLSSDAINGCECCLIEAALSWAKRECEESSLQVSALNQRRILEECGAWHQLRFLTLSHQQFSRICQVEDLLSADEVAFIKDFLMFNRTQDEKRVTQCVSMCNGTSCPGVTIYDDLGETEKSSNVIVVRDKWKRRRLNMVLANAEANEDSSDKWLEPHKAASPLEIIPSISQAIPASISDILKSRQEVGYRLSLCRRPLLKQAATVSGPLELQVAMRVSAPIDLRAVQVYSRLFPCSALLQRCNIYSEKLEVQIFDETGKLLTSNHFTDEVQYNTEIMVNFKKFVRLTQDRNYNIIVKLLDDMAEYPLSFLGQFARSQDINFHFMDRAAKTGSGFVNRLDMGFIRGFAYS</sequence>
<evidence type="ECO:0000313" key="2">
    <source>
        <dbReference type="EMBL" id="KAJ1523950.1"/>
    </source>
</evidence>
<dbReference type="InterPro" id="IPR011333">
    <property type="entry name" value="SKP1/BTB/POZ_sf"/>
</dbReference>
<feature type="domain" description="BTB" evidence="1">
    <location>
        <begin position="29"/>
        <end position="97"/>
    </location>
</feature>
<dbReference type="PANTHER" id="PTHR45774:SF3">
    <property type="entry name" value="BTB (POZ) DOMAIN-CONTAINING 2B-RELATED"/>
    <property type="match status" value="1"/>
</dbReference>